<evidence type="ECO:0000313" key="3">
    <source>
        <dbReference type="Proteomes" id="UP000306509"/>
    </source>
</evidence>
<dbReference type="Gene3D" id="3.40.50.300">
    <property type="entry name" value="P-loop containing nucleotide triphosphate hydrolases"/>
    <property type="match status" value="1"/>
</dbReference>
<feature type="domain" description="Endonuclease GajA/Old nuclease/RecF-like AAA" evidence="1">
    <location>
        <begin position="32"/>
        <end position="370"/>
    </location>
</feature>
<evidence type="ECO:0000313" key="2">
    <source>
        <dbReference type="EMBL" id="TLD00475.1"/>
    </source>
</evidence>
<dbReference type="STRING" id="180332.GCA_000797495_01329"/>
<name>A0A4U8Q6G8_9FIRM</name>
<dbReference type="EMBL" id="QGQD01000054">
    <property type="protein sequence ID" value="TLD00475.1"/>
    <property type="molecule type" value="Genomic_DNA"/>
</dbReference>
<dbReference type="AlphaFoldDB" id="A0A4U8Q6G8"/>
<evidence type="ECO:0000259" key="1">
    <source>
        <dbReference type="Pfam" id="PF13175"/>
    </source>
</evidence>
<keyword evidence="2" id="KW-0547">Nucleotide-binding</keyword>
<dbReference type="GO" id="GO:0005524">
    <property type="term" value="F:ATP binding"/>
    <property type="evidence" value="ECO:0007669"/>
    <property type="project" value="UniProtKB-KW"/>
</dbReference>
<sequence>MAEPIKSNLKCNCFRGLYENGKTLKRKEVLHMQFTGLHIRNFKWIRDMKIQDIENALILVGKNNTGKTTILDAIRAVCGSYAVTEEDFNEKKQNIEIEVSVRITADDRQMLHRNGIVSQYKRYDVWEKDFRLKLPSYDGEIMTFLFTVNREGQIRYGDGVKKHNRYIQEVMPKIYYIDVQRDLEQIQEDLLMCQEDELLTQMRSGCCLFDQAKQCNHCFQCIGLINQKSPVELNAYETSKLLEYKLYQLNLSEFSEKVNRIFHRNGGFMEEIHYTMECDVDRLFKVNARTYSKERGTTSPIEHLGKGMRSIYMLSLLEAYVEGENHLSSIILVEDPEIFLHPQLQKVASEILYRLSKKNQVIFTTHSPNMLFNFNSRQIRQIVLDGEYFSIVRERTDIGNILDDLGYSANDLLDVSFVFIVEGKQDKSRLPLLLEKYYSEVYDRHGKLSRIAIITTNSCTNIKTYANLKYMNRIYLRDQFLMIRDGDGKDPIKLAGQLCRYYDQRNLEDVDQLPKVTQRNVLILKYYSFENYFLNPGIMAQLGIIESEEEFYEILFTKWKEYLYRLRSAKNLVEVLGKDLESIQDIKEHMETFKIYMRGHNLYDIFYGRYRSQETELLRRYIDLAPRDDFADILDSIDQFVYFDSRKKEM</sequence>
<keyword evidence="2" id="KW-0067">ATP-binding</keyword>
<dbReference type="InterPro" id="IPR027417">
    <property type="entry name" value="P-loop_NTPase"/>
</dbReference>
<dbReference type="InterPro" id="IPR051396">
    <property type="entry name" value="Bact_Antivir_Def_Nuclease"/>
</dbReference>
<dbReference type="InterPro" id="IPR041685">
    <property type="entry name" value="AAA_GajA/Old/RecF-like"/>
</dbReference>
<gene>
    <name evidence="2" type="ORF">DSM106044_02607</name>
</gene>
<accession>A0A4U8Q6G8</accession>
<dbReference type="PANTHER" id="PTHR43581:SF4">
    <property type="entry name" value="ATP_GTP PHOSPHATASE"/>
    <property type="match status" value="1"/>
</dbReference>
<comment type="caution">
    <text evidence="2">The sequence shown here is derived from an EMBL/GenBank/DDBJ whole genome shotgun (WGS) entry which is preliminary data.</text>
</comment>
<keyword evidence="3" id="KW-1185">Reference proteome</keyword>
<dbReference type="Pfam" id="PF13175">
    <property type="entry name" value="AAA_15"/>
    <property type="match status" value="1"/>
</dbReference>
<proteinExistence type="predicted"/>
<reference evidence="2 3" key="1">
    <citation type="journal article" date="2019" name="Anaerobe">
        <title>Detection of Robinsoniella peoriensis in multiple bone samples of a trauma patient.</title>
        <authorList>
            <person name="Schrottner P."/>
            <person name="Hartwich K."/>
            <person name="Bunk B."/>
            <person name="Schober I."/>
            <person name="Helbig S."/>
            <person name="Rudolph W.W."/>
            <person name="Gunzer F."/>
        </authorList>
    </citation>
    <scope>NUCLEOTIDE SEQUENCE [LARGE SCALE GENOMIC DNA]</scope>
    <source>
        <strain evidence="2 3">DSM 106044</strain>
    </source>
</reference>
<protein>
    <submittedName>
        <fullName evidence="2">Putative ATP-binding protein involved in virulence</fullName>
    </submittedName>
</protein>
<dbReference type="PANTHER" id="PTHR43581">
    <property type="entry name" value="ATP/GTP PHOSPHATASE"/>
    <property type="match status" value="1"/>
</dbReference>
<organism evidence="2 3">
    <name type="scientific">Robinsoniella peoriensis</name>
    <dbReference type="NCBI Taxonomy" id="180332"/>
    <lineage>
        <taxon>Bacteria</taxon>
        <taxon>Bacillati</taxon>
        <taxon>Bacillota</taxon>
        <taxon>Clostridia</taxon>
        <taxon>Lachnospirales</taxon>
        <taxon>Lachnospiraceae</taxon>
        <taxon>Robinsoniella</taxon>
    </lineage>
</organism>
<dbReference type="Proteomes" id="UP000306509">
    <property type="component" value="Unassembled WGS sequence"/>
</dbReference>
<dbReference type="SUPFAM" id="SSF52540">
    <property type="entry name" value="P-loop containing nucleoside triphosphate hydrolases"/>
    <property type="match status" value="1"/>
</dbReference>